<organism evidence="8 9">
    <name type="scientific">Fulvivirga marina</name>
    <dbReference type="NCBI Taxonomy" id="2494733"/>
    <lineage>
        <taxon>Bacteria</taxon>
        <taxon>Pseudomonadati</taxon>
        <taxon>Bacteroidota</taxon>
        <taxon>Cytophagia</taxon>
        <taxon>Cytophagales</taxon>
        <taxon>Fulvivirgaceae</taxon>
        <taxon>Fulvivirga</taxon>
    </lineage>
</organism>
<keyword evidence="9" id="KW-1185">Reference proteome</keyword>
<dbReference type="InterPro" id="IPR036010">
    <property type="entry name" value="2Fe-2S_ferredoxin-like_sf"/>
</dbReference>
<evidence type="ECO:0000256" key="1">
    <source>
        <dbReference type="ARBA" id="ARBA00022630"/>
    </source>
</evidence>
<dbReference type="InterPro" id="IPR002346">
    <property type="entry name" value="Mopterin_DH_FAD-bd"/>
</dbReference>
<dbReference type="InterPro" id="IPR036683">
    <property type="entry name" value="CO_DH_flav_C_dom_sf"/>
</dbReference>
<dbReference type="SUPFAM" id="SSF55447">
    <property type="entry name" value="CO dehydrogenase flavoprotein C-terminal domain-like"/>
    <property type="match status" value="1"/>
</dbReference>
<evidence type="ECO:0000259" key="7">
    <source>
        <dbReference type="PROSITE" id="PS51387"/>
    </source>
</evidence>
<dbReference type="SUPFAM" id="SSF54292">
    <property type="entry name" value="2Fe-2S ferredoxin-like"/>
    <property type="match status" value="1"/>
</dbReference>
<proteinExistence type="predicted"/>
<keyword evidence="5" id="KW-0408">Iron</keyword>
<evidence type="ECO:0000256" key="3">
    <source>
        <dbReference type="ARBA" id="ARBA00022827"/>
    </source>
</evidence>
<dbReference type="InterPro" id="IPR012675">
    <property type="entry name" value="Beta-grasp_dom_sf"/>
</dbReference>
<sequence>MEFILNDSIIKTDKPGGMTLLDFIRYDNHLTGTKIGCREGDCGACTVLIGELKEGKVSYKSMTSCITPLINVKGKHVVTIEGLNMKELSPVQQAFVETGGTQCGFCTAGFIVSLSGYCMSEKEPRYEDGISAIDGNICRCTGYKSIERATDMIVERLAQKDVNDPVSWLVNEQFIPEYFIDIPNKLEAIKMASQPTNGHEEGLPKVGGGTDLYVQRPDDLITGSVNGFYDLPALKNITITTNKCLLGAGVTVSDLMKSKEFNSLFPSLQKHLKLVSSTQIRNMGTIAGNFVNASPIGDLTIFFLALDSTLHLRETGGEIRKVKLRDFYKGYKEITLKANELVEGVEFNLPDDSTYFNFEKVSKRTYLDIASVNAAICITLTADGCVETIHASAGGVGPTPLYLSKTSSYLKGKSLTPDHVRSAVEMLREDTSPISDVRGSREYKILLLRQLFFAHFIELFPEKFEIEMLV</sequence>
<evidence type="ECO:0000256" key="5">
    <source>
        <dbReference type="ARBA" id="ARBA00023004"/>
    </source>
</evidence>
<dbReference type="PANTHER" id="PTHR45444">
    <property type="entry name" value="XANTHINE DEHYDROGENASE"/>
    <property type="match status" value="1"/>
</dbReference>
<dbReference type="SUPFAM" id="SSF56176">
    <property type="entry name" value="FAD-binding/transporter-associated domain-like"/>
    <property type="match status" value="1"/>
</dbReference>
<evidence type="ECO:0000259" key="6">
    <source>
        <dbReference type="PROSITE" id="PS51085"/>
    </source>
</evidence>
<keyword evidence="2" id="KW-0479">Metal-binding</keyword>
<dbReference type="PROSITE" id="PS51085">
    <property type="entry name" value="2FE2S_FER_2"/>
    <property type="match status" value="1"/>
</dbReference>
<accession>A0A937G3U3</accession>
<gene>
    <name evidence="8" type="ORF">JMN32_26585</name>
</gene>
<dbReference type="RefSeq" id="WP_202859443.1">
    <property type="nucleotide sequence ID" value="NZ_JAEUGD010000067.1"/>
</dbReference>
<evidence type="ECO:0000256" key="2">
    <source>
        <dbReference type="ARBA" id="ARBA00022723"/>
    </source>
</evidence>
<dbReference type="Gene3D" id="3.10.20.30">
    <property type="match status" value="1"/>
</dbReference>
<dbReference type="InterPro" id="IPR006058">
    <property type="entry name" value="2Fe2S_fd_BS"/>
</dbReference>
<dbReference type="PROSITE" id="PS00197">
    <property type="entry name" value="2FE2S_FER_1"/>
    <property type="match status" value="1"/>
</dbReference>
<comment type="caution">
    <text evidence="8">The sequence shown here is derived from an EMBL/GenBank/DDBJ whole genome shotgun (WGS) entry which is preliminary data.</text>
</comment>
<dbReference type="GO" id="GO:0016491">
    <property type="term" value="F:oxidoreductase activity"/>
    <property type="evidence" value="ECO:0007669"/>
    <property type="project" value="UniProtKB-KW"/>
</dbReference>
<dbReference type="AlphaFoldDB" id="A0A937G3U3"/>
<dbReference type="PANTHER" id="PTHR45444:SF3">
    <property type="entry name" value="XANTHINE DEHYDROGENASE"/>
    <property type="match status" value="1"/>
</dbReference>
<reference evidence="8" key="1">
    <citation type="submission" date="2021-01" db="EMBL/GenBank/DDBJ databases">
        <title>Fulvivirga kasyanovii gen. nov., sp nov., a novel member of the phylum Bacteroidetes isolated from seawater in a mussel farm.</title>
        <authorList>
            <person name="Zhao L.-H."/>
            <person name="Wang Z.-J."/>
        </authorList>
    </citation>
    <scope>NUCLEOTIDE SEQUENCE</scope>
    <source>
        <strain evidence="8">29W222</strain>
    </source>
</reference>
<dbReference type="SUPFAM" id="SSF47741">
    <property type="entry name" value="CO dehydrogenase ISP C-domain like"/>
    <property type="match status" value="1"/>
</dbReference>
<dbReference type="Pfam" id="PF01799">
    <property type="entry name" value="Fer2_2"/>
    <property type="match status" value="1"/>
</dbReference>
<dbReference type="Gene3D" id="3.30.390.50">
    <property type="entry name" value="CO dehydrogenase flavoprotein, C-terminal domain"/>
    <property type="match status" value="1"/>
</dbReference>
<dbReference type="EMBL" id="JAEUGD010000067">
    <property type="protein sequence ID" value="MBL6449908.1"/>
    <property type="molecule type" value="Genomic_DNA"/>
</dbReference>
<dbReference type="InterPro" id="IPR016208">
    <property type="entry name" value="Ald_Oxase/xanthine_DH-like"/>
</dbReference>
<keyword evidence="1" id="KW-0285">Flavoprotein</keyword>
<keyword evidence="4" id="KW-0560">Oxidoreductase</keyword>
<dbReference type="GO" id="GO:0051537">
    <property type="term" value="F:2 iron, 2 sulfur cluster binding"/>
    <property type="evidence" value="ECO:0007669"/>
    <property type="project" value="InterPro"/>
</dbReference>
<dbReference type="SMART" id="SM01092">
    <property type="entry name" value="CO_deh_flav_C"/>
    <property type="match status" value="1"/>
</dbReference>
<dbReference type="InterPro" id="IPR001041">
    <property type="entry name" value="2Fe-2S_ferredoxin-type"/>
</dbReference>
<feature type="domain" description="2Fe-2S ferredoxin-type" evidence="6">
    <location>
        <begin position="1"/>
        <end position="83"/>
    </location>
</feature>
<dbReference type="GO" id="GO:0005506">
    <property type="term" value="F:iron ion binding"/>
    <property type="evidence" value="ECO:0007669"/>
    <property type="project" value="InterPro"/>
</dbReference>
<dbReference type="Pfam" id="PF00111">
    <property type="entry name" value="Fer2"/>
    <property type="match status" value="1"/>
</dbReference>
<keyword evidence="3" id="KW-0274">FAD</keyword>
<dbReference type="Gene3D" id="1.10.150.120">
    <property type="entry name" value="[2Fe-2S]-binding domain"/>
    <property type="match status" value="1"/>
</dbReference>
<protein>
    <submittedName>
        <fullName evidence="8">FAD binding domain-containing protein</fullName>
    </submittedName>
</protein>
<evidence type="ECO:0000313" key="9">
    <source>
        <dbReference type="Proteomes" id="UP000614216"/>
    </source>
</evidence>
<evidence type="ECO:0000256" key="4">
    <source>
        <dbReference type="ARBA" id="ARBA00023002"/>
    </source>
</evidence>
<dbReference type="Gene3D" id="3.30.465.10">
    <property type="match status" value="1"/>
</dbReference>
<dbReference type="InterPro" id="IPR005107">
    <property type="entry name" value="CO_DH_flav_C"/>
</dbReference>
<dbReference type="InterPro" id="IPR002888">
    <property type="entry name" value="2Fe-2S-bd"/>
</dbReference>
<dbReference type="Pfam" id="PF00941">
    <property type="entry name" value="FAD_binding_5"/>
    <property type="match status" value="1"/>
</dbReference>
<dbReference type="PROSITE" id="PS51387">
    <property type="entry name" value="FAD_PCMH"/>
    <property type="match status" value="1"/>
</dbReference>
<dbReference type="GO" id="GO:0071949">
    <property type="term" value="F:FAD binding"/>
    <property type="evidence" value="ECO:0007669"/>
    <property type="project" value="InterPro"/>
</dbReference>
<dbReference type="InterPro" id="IPR036884">
    <property type="entry name" value="2Fe-2S-bd_dom_sf"/>
</dbReference>
<feature type="domain" description="FAD-binding PCMH-type" evidence="7">
    <location>
        <begin position="171"/>
        <end position="352"/>
    </location>
</feature>
<dbReference type="InterPro" id="IPR016169">
    <property type="entry name" value="FAD-bd_PCMH_sub2"/>
</dbReference>
<dbReference type="InterPro" id="IPR016166">
    <property type="entry name" value="FAD-bd_PCMH"/>
</dbReference>
<dbReference type="InterPro" id="IPR036318">
    <property type="entry name" value="FAD-bd_PCMH-like_sf"/>
</dbReference>
<name>A0A937G3U3_9BACT</name>
<dbReference type="CDD" id="cd00207">
    <property type="entry name" value="fer2"/>
    <property type="match status" value="1"/>
</dbReference>
<evidence type="ECO:0000313" key="8">
    <source>
        <dbReference type="EMBL" id="MBL6449908.1"/>
    </source>
</evidence>
<dbReference type="Pfam" id="PF03450">
    <property type="entry name" value="CO_deh_flav_C"/>
    <property type="match status" value="1"/>
</dbReference>
<dbReference type="Proteomes" id="UP000614216">
    <property type="component" value="Unassembled WGS sequence"/>
</dbReference>